<dbReference type="EC" id="2.4.2.17" evidence="6 16"/>
<dbReference type="RefSeq" id="WP_256709088.1">
    <property type="nucleotide sequence ID" value="NZ_CP101914.1"/>
</dbReference>
<dbReference type="Proteomes" id="UP001059773">
    <property type="component" value="Chromosome"/>
</dbReference>
<dbReference type="SUPFAM" id="SSF53850">
    <property type="entry name" value="Periplasmic binding protein-like II"/>
    <property type="match status" value="1"/>
</dbReference>
<dbReference type="InterPro" id="IPR001348">
    <property type="entry name" value="ATP_PRibTrfase_HisG"/>
</dbReference>
<evidence type="ECO:0000256" key="1">
    <source>
        <dbReference type="ARBA" id="ARBA00000915"/>
    </source>
</evidence>
<keyword evidence="13 16" id="KW-0067">ATP-binding</keyword>
<feature type="domain" description="ATP phosphoribosyltransferase catalytic" evidence="17">
    <location>
        <begin position="56"/>
        <end position="205"/>
    </location>
</feature>
<comment type="function">
    <text evidence="15 16">Catalyzes the condensation of ATP and 5-phosphoribose 1-diphosphate to form N'-(5'-phosphoribosyl)-ATP (PR-ATP). Has a crucial role in the pathway because the rate of histidine biosynthesis seems to be controlled primarily by regulation of HisG enzymatic activity.</text>
</comment>
<dbReference type="InterPro" id="IPR018198">
    <property type="entry name" value="ATP_PRibTrfase_CS"/>
</dbReference>
<keyword evidence="19" id="KW-1185">Reference proteome</keyword>
<dbReference type="GO" id="GO:0003879">
    <property type="term" value="F:ATP phosphoribosyltransferase activity"/>
    <property type="evidence" value="ECO:0007669"/>
    <property type="project" value="UniProtKB-EC"/>
</dbReference>
<comment type="subcellular location">
    <subcellularLocation>
        <location evidence="2 16">Cytoplasm</location>
    </subcellularLocation>
</comment>
<gene>
    <name evidence="16 18" type="primary">hisG</name>
    <name evidence="18" type="ORF">NP439_05290</name>
</gene>
<evidence type="ECO:0000256" key="16">
    <source>
        <dbReference type="HAMAP-Rule" id="MF_01018"/>
    </source>
</evidence>
<keyword evidence="8 16" id="KW-0963">Cytoplasm</keyword>
<evidence type="ECO:0000256" key="5">
    <source>
        <dbReference type="ARBA" id="ARBA00011496"/>
    </source>
</evidence>
<evidence type="ECO:0000256" key="7">
    <source>
        <dbReference type="ARBA" id="ARBA00020998"/>
    </source>
</evidence>
<evidence type="ECO:0000256" key="10">
    <source>
        <dbReference type="ARBA" id="ARBA00022676"/>
    </source>
</evidence>
<evidence type="ECO:0000259" key="17">
    <source>
        <dbReference type="Pfam" id="PF01634"/>
    </source>
</evidence>
<sequence>MMQPVTIALAKGRPAKQSIDLLEAAGIHFEGFHEKTRKLVFFNKDKTLRLIFLKGMDVPIYVEKGAADIGIVGRDNIIETEADVYEILDLGIGKCKFSVAGKKGASLPDNQSLTIGTKYPNIAKNFFDKRNQTIETVHLNGSVELAPLIGLADYIVDIVETGNTLHENGLEVLADIETISTKFIVNKASFVTRSKEIQDVLNKLEQVVNEKNANSPL</sequence>
<keyword evidence="10 16" id="KW-0328">Glycosyltransferase</keyword>
<dbReference type="HAMAP" id="MF_01018">
    <property type="entry name" value="HisG_Short"/>
    <property type="match status" value="1"/>
</dbReference>
<evidence type="ECO:0000313" key="19">
    <source>
        <dbReference type="Proteomes" id="UP001059773"/>
    </source>
</evidence>
<comment type="similarity">
    <text evidence="4 16">Belongs to the ATP phosphoribosyltransferase family. Short subfamily.</text>
</comment>
<dbReference type="NCBIfam" id="TIGR00070">
    <property type="entry name" value="hisG"/>
    <property type="match status" value="1"/>
</dbReference>
<dbReference type="EMBL" id="CP101914">
    <property type="protein sequence ID" value="UUI04101.1"/>
    <property type="molecule type" value="Genomic_DNA"/>
</dbReference>
<evidence type="ECO:0000256" key="8">
    <source>
        <dbReference type="ARBA" id="ARBA00022490"/>
    </source>
</evidence>
<evidence type="ECO:0000256" key="3">
    <source>
        <dbReference type="ARBA" id="ARBA00004667"/>
    </source>
</evidence>
<keyword evidence="9 16" id="KW-0028">Amino-acid biosynthesis</keyword>
<accession>A0ABY5JUV7</accession>
<protein>
    <recommendedName>
        <fullName evidence="7 16">ATP phosphoribosyltransferase</fullName>
        <shortName evidence="16">ATP-PRT</shortName>
        <shortName evidence="16">ATP-PRTase</shortName>
        <ecNumber evidence="6 16">2.4.2.17</ecNumber>
    </recommendedName>
</protein>
<reference evidence="18" key="1">
    <citation type="submission" date="2022-07" db="EMBL/GenBank/DDBJ databases">
        <title>FELIX.</title>
        <authorList>
            <person name="Wan K.H."/>
            <person name="Park S."/>
            <person name="Lawrence Q."/>
            <person name="Eichenberger J.P."/>
            <person name="Booth B.W."/>
            <person name="Piaggio A.J."/>
            <person name="Chandler J.C."/>
            <person name="Franklin A.B."/>
            <person name="Celniker S.E."/>
        </authorList>
    </citation>
    <scope>NUCLEOTIDE SEQUENCE</scope>
    <source>
        <strain evidence="18">QA-1986 374</strain>
    </source>
</reference>
<organism evidence="18 19">
    <name type="scientific">Oceanobacillus jeddahense</name>
    <dbReference type="NCBI Taxonomy" id="1462527"/>
    <lineage>
        <taxon>Bacteria</taxon>
        <taxon>Bacillati</taxon>
        <taxon>Bacillota</taxon>
        <taxon>Bacilli</taxon>
        <taxon>Bacillales</taxon>
        <taxon>Bacillaceae</taxon>
        <taxon>Oceanobacillus</taxon>
    </lineage>
</organism>
<keyword evidence="11 16" id="KW-0808">Transferase</keyword>
<evidence type="ECO:0000256" key="14">
    <source>
        <dbReference type="ARBA" id="ARBA00023102"/>
    </source>
</evidence>
<proteinExistence type="inferred from homology"/>
<evidence type="ECO:0000256" key="13">
    <source>
        <dbReference type="ARBA" id="ARBA00022840"/>
    </source>
</evidence>
<name>A0ABY5JUV7_9BACI</name>
<comment type="pathway">
    <text evidence="3 16">Amino-acid biosynthesis; L-histidine biosynthesis; L-histidine from 5-phospho-alpha-D-ribose 1-diphosphate: step 1/9.</text>
</comment>
<evidence type="ECO:0000313" key="18">
    <source>
        <dbReference type="EMBL" id="UUI04101.1"/>
    </source>
</evidence>
<dbReference type="PANTHER" id="PTHR21403:SF8">
    <property type="entry name" value="ATP PHOSPHORIBOSYLTRANSFERASE"/>
    <property type="match status" value="1"/>
</dbReference>
<comment type="subunit">
    <text evidence="5 16">Heteromultimer composed of HisG and HisZ subunits.</text>
</comment>
<dbReference type="InterPro" id="IPR024893">
    <property type="entry name" value="ATP_PRibTrfase_HisG_short"/>
</dbReference>
<evidence type="ECO:0000256" key="6">
    <source>
        <dbReference type="ARBA" id="ARBA00011946"/>
    </source>
</evidence>
<evidence type="ECO:0000256" key="9">
    <source>
        <dbReference type="ARBA" id="ARBA00022605"/>
    </source>
</evidence>
<dbReference type="Gene3D" id="3.40.190.10">
    <property type="entry name" value="Periplasmic binding protein-like II"/>
    <property type="match status" value="2"/>
</dbReference>
<evidence type="ECO:0000256" key="2">
    <source>
        <dbReference type="ARBA" id="ARBA00004496"/>
    </source>
</evidence>
<comment type="domain">
    <text evidence="16">Lacks the C-terminal regulatory region which is replaced by HisZ.</text>
</comment>
<evidence type="ECO:0000256" key="4">
    <source>
        <dbReference type="ARBA" id="ARBA00009489"/>
    </source>
</evidence>
<dbReference type="InterPro" id="IPR013820">
    <property type="entry name" value="ATP_PRibTrfase_cat"/>
</dbReference>
<evidence type="ECO:0000256" key="15">
    <source>
        <dbReference type="ARBA" id="ARBA00024861"/>
    </source>
</evidence>
<comment type="catalytic activity">
    <reaction evidence="1 16">
        <text>1-(5-phospho-beta-D-ribosyl)-ATP + diphosphate = 5-phospho-alpha-D-ribose 1-diphosphate + ATP</text>
        <dbReference type="Rhea" id="RHEA:18473"/>
        <dbReference type="ChEBI" id="CHEBI:30616"/>
        <dbReference type="ChEBI" id="CHEBI:33019"/>
        <dbReference type="ChEBI" id="CHEBI:58017"/>
        <dbReference type="ChEBI" id="CHEBI:73183"/>
        <dbReference type="EC" id="2.4.2.17"/>
    </reaction>
</comment>
<dbReference type="PANTHER" id="PTHR21403">
    <property type="entry name" value="ATP PHOSPHORIBOSYLTRANSFERASE ATP-PRTASE"/>
    <property type="match status" value="1"/>
</dbReference>
<dbReference type="CDD" id="cd13595">
    <property type="entry name" value="PBP2_HisGs"/>
    <property type="match status" value="1"/>
</dbReference>
<keyword evidence="12 16" id="KW-0547">Nucleotide-binding</keyword>
<dbReference type="Pfam" id="PF01634">
    <property type="entry name" value="HisG"/>
    <property type="match status" value="1"/>
</dbReference>
<evidence type="ECO:0000256" key="11">
    <source>
        <dbReference type="ARBA" id="ARBA00022679"/>
    </source>
</evidence>
<keyword evidence="14 16" id="KW-0368">Histidine biosynthesis</keyword>
<evidence type="ECO:0000256" key="12">
    <source>
        <dbReference type="ARBA" id="ARBA00022741"/>
    </source>
</evidence>
<dbReference type="PROSITE" id="PS01316">
    <property type="entry name" value="ATP_P_PHORIBOSYLTR"/>
    <property type="match status" value="1"/>
</dbReference>